<evidence type="ECO:0000313" key="3">
    <source>
        <dbReference type="Proteomes" id="UP000076858"/>
    </source>
</evidence>
<reference evidence="2 3" key="1">
    <citation type="submission" date="2016-03" db="EMBL/GenBank/DDBJ databases">
        <title>EvidentialGene: Evidence-directed Construction of Genes on Genomes.</title>
        <authorList>
            <person name="Gilbert D.G."/>
            <person name="Choi J.-H."/>
            <person name="Mockaitis K."/>
            <person name="Colbourne J."/>
            <person name="Pfrender M."/>
        </authorList>
    </citation>
    <scope>NUCLEOTIDE SEQUENCE [LARGE SCALE GENOMIC DNA]</scope>
    <source>
        <strain evidence="2 3">Xinb3</strain>
        <tissue evidence="2">Complete organism</tissue>
    </source>
</reference>
<protein>
    <submittedName>
        <fullName evidence="2">Uncharacterized protein</fullName>
    </submittedName>
</protein>
<proteinExistence type="predicted"/>
<feature type="region of interest" description="Disordered" evidence="1">
    <location>
        <begin position="29"/>
        <end position="90"/>
    </location>
</feature>
<feature type="non-terminal residue" evidence="2">
    <location>
        <position position="1"/>
    </location>
</feature>
<gene>
    <name evidence="2" type="ORF">APZ42_000948</name>
</gene>
<dbReference type="EMBL" id="LRGB01005229">
    <property type="protein sequence ID" value="KZS02134.1"/>
    <property type="molecule type" value="Genomic_DNA"/>
</dbReference>
<name>A0A164J9Y7_9CRUS</name>
<sequence>AKKNRFDNPAGSIARRFYNWTGTVFESLSTSTSKVRFDEKKTVKKQNAAHTSTIGHVSTEEGSKSTASSPPEAAPKGKQPKTEEKAAGKT</sequence>
<feature type="compositionally biased region" description="Basic and acidic residues" evidence="1">
    <location>
        <begin position="80"/>
        <end position="90"/>
    </location>
</feature>
<evidence type="ECO:0000256" key="1">
    <source>
        <dbReference type="SAM" id="MobiDB-lite"/>
    </source>
</evidence>
<comment type="caution">
    <text evidence="2">The sequence shown here is derived from an EMBL/GenBank/DDBJ whole genome shotgun (WGS) entry which is preliminary data.</text>
</comment>
<organism evidence="2 3">
    <name type="scientific">Daphnia magna</name>
    <dbReference type="NCBI Taxonomy" id="35525"/>
    <lineage>
        <taxon>Eukaryota</taxon>
        <taxon>Metazoa</taxon>
        <taxon>Ecdysozoa</taxon>
        <taxon>Arthropoda</taxon>
        <taxon>Crustacea</taxon>
        <taxon>Branchiopoda</taxon>
        <taxon>Diplostraca</taxon>
        <taxon>Cladocera</taxon>
        <taxon>Anomopoda</taxon>
        <taxon>Daphniidae</taxon>
        <taxon>Daphnia</taxon>
    </lineage>
</organism>
<accession>A0A164J9Y7</accession>
<dbReference type="Proteomes" id="UP000076858">
    <property type="component" value="Unassembled WGS sequence"/>
</dbReference>
<dbReference type="AlphaFoldDB" id="A0A164J9Y7"/>
<feature type="non-terminal residue" evidence="2">
    <location>
        <position position="90"/>
    </location>
</feature>
<keyword evidence="3" id="KW-1185">Reference proteome</keyword>
<evidence type="ECO:0000313" key="2">
    <source>
        <dbReference type="EMBL" id="KZS02134.1"/>
    </source>
</evidence>